<keyword evidence="3 6" id="KW-0378">Hydrolase</keyword>
<evidence type="ECO:0000256" key="4">
    <source>
        <dbReference type="ARBA" id="ARBA00022842"/>
    </source>
</evidence>
<evidence type="ECO:0000259" key="5">
    <source>
        <dbReference type="PROSITE" id="PS51462"/>
    </source>
</evidence>
<dbReference type="InterPro" id="IPR033715">
    <property type="entry name" value="GDPMH"/>
</dbReference>
<dbReference type="PANTHER" id="PTHR43046">
    <property type="entry name" value="GDP-MANNOSE MANNOSYL HYDROLASE"/>
    <property type="match status" value="1"/>
</dbReference>
<keyword evidence="4" id="KW-0460">Magnesium</keyword>
<comment type="cofactor">
    <cofactor evidence="1">
        <name>Mg(2+)</name>
        <dbReference type="ChEBI" id="CHEBI:18420"/>
    </cofactor>
</comment>
<dbReference type="PANTHER" id="PTHR43046:SF12">
    <property type="entry name" value="GDP-MANNOSE MANNOSYL HYDROLASE"/>
    <property type="match status" value="1"/>
</dbReference>
<evidence type="ECO:0000256" key="2">
    <source>
        <dbReference type="ARBA" id="ARBA00022723"/>
    </source>
</evidence>
<evidence type="ECO:0000256" key="1">
    <source>
        <dbReference type="ARBA" id="ARBA00001946"/>
    </source>
</evidence>
<dbReference type="Proteomes" id="UP001321445">
    <property type="component" value="Chromosome"/>
</dbReference>
<dbReference type="RefSeq" id="WP_286336365.1">
    <property type="nucleotide sequence ID" value="NZ_AP027370.1"/>
</dbReference>
<gene>
    <name evidence="6" type="ORF">HCR_17220</name>
</gene>
<proteinExistence type="predicted"/>
<sequence>MFLEKSNFECVIRFAPLVSIDLVVKNRKGEILLGLRKNEPAKGLWFVPGGRIFKDETIDNAFKRISENELGIEYNISQSKFLGLYEHFYDNNAFNDDFSTHYIVMGFEISLEDVPKGMKAQHEAYRWFDVETLLADPMVHRYTKNYFLDGKGIR</sequence>
<dbReference type="InterPro" id="IPR000086">
    <property type="entry name" value="NUDIX_hydrolase_dom"/>
</dbReference>
<dbReference type="PROSITE" id="PS51462">
    <property type="entry name" value="NUDIX"/>
    <property type="match status" value="1"/>
</dbReference>
<evidence type="ECO:0000313" key="7">
    <source>
        <dbReference type="Proteomes" id="UP001321445"/>
    </source>
</evidence>
<dbReference type="InterPro" id="IPR015797">
    <property type="entry name" value="NUDIX_hydrolase-like_dom_sf"/>
</dbReference>
<reference evidence="6 7" key="1">
    <citation type="submission" date="2023-03" db="EMBL/GenBank/DDBJ databases">
        <title>Description of Hydrogenimonas sp. ISO32.</title>
        <authorList>
            <person name="Mino S."/>
            <person name="Fukazawa S."/>
            <person name="Sawabe T."/>
        </authorList>
    </citation>
    <scope>NUCLEOTIDE SEQUENCE [LARGE SCALE GENOMIC DNA]</scope>
    <source>
        <strain evidence="6 7">ISO32</strain>
    </source>
</reference>
<organism evidence="6 7">
    <name type="scientific">Hydrogenimonas cancrithermarum</name>
    <dbReference type="NCBI Taxonomy" id="2993563"/>
    <lineage>
        <taxon>Bacteria</taxon>
        <taxon>Pseudomonadati</taxon>
        <taxon>Campylobacterota</taxon>
        <taxon>Epsilonproteobacteria</taxon>
        <taxon>Campylobacterales</taxon>
        <taxon>Hydrogenimonadaceae</taxon>
        <taxon>Hydrogenimonas</taxon>
    </lineage>
</organism>
<dbReference type="EMBL" id="AP027370">
    <property type="protein sequence ID" value="BDY13410.1"/>
    <property type="molecule type" value="Genomic_DNA"/>
</dbReference>
<dbReference type="Pfam" id="PF00293">
    <property type="entry name" value="NUDIX"/>
    <property type="match status" value="1"/>
</dbReference>
<keyword evidence="2" id="KW-0479">Metal-binding</keyword>
<dbReference type="CDD" id="cd03430">
    <property type="entry name" value="NUDIX_GDPMH_NudD"/>
    <property type="match status" value="1"/>
</dbReference>
<dbReference type="Gene3D" id="3.90.79.10">
    <property type="entry name" value="Nucleoside Triphosphate Pyrophosphohydrolase"/>
    <property type="match status" value="1"/>
</dbReference>
<accession>A0ABN6WYS1</accession>
<evidence type="ECO:0000313" key="6">
    <source>
        <dbReference type="EMBL" id="BDY13410.1"/>
    </source>
</evidence>
<protein>
    <submittedName>
        <fullName evidence="6">GDP-mannose mannosyl hydrolase NudD</fullName>
    </submittedName>
</protein>
<feature type="domain" description="Nudix hydrolase" evidence="5">
    <location>
        <begin position="13"/>
        <end position="152"/>
    </location>
</feature>
<dbReference type="SUPFAM" id="SSF55811">
    <property type="entry name" value="Nudix"/>
    <property type="match status" value="1"/>
</dbReference>
<dbReference type="NCBIfam" id="NF011963">
    <property type="entry name" value="PRK15434.1"/>
    <property type="match status" value="1"/>
</dbReference>
<dbReference type="GO" id="GO:0016787">
    <property type="term" value="F:hydrolase activity"/>
    <property type="evidence" value="ECO:0007669"/>
    <property type="project" value="UniProtKB-KW"/>
</dbReference>
<name>A0ABN6WYS1_9BACT</name>
<keyword evidence="7" id="KW-1185">Reference proteome</keyword>
<dbReference type="PIRSF" id="PIRSF037599">
    <property type="entry name" value="GDPMH"/>
    <property type="match status" value="1"/>
</dbReference>
<evidence type="ECO:0000256" key="3">
    <source>
        <dbReference type="ARBA" id="ARBA00022801"/>
    </source>
</evidence>